<reference evidence="2 3" key="1">
    <citation type="submission" date="2024-02" db="EMBL/GenBank/DDBJ databases">
        <authorList>
            <person name="Chen Y."/>
            <person name="Shah S."/>
            <person name="Dougan E. K."/>
            <person name="Thang M."/>
            <person name="Chan C."/>
        </authorList>
    </citation>
    <scope>NUCLEOTIDE SEQUENCE [LARGE SCALE GENOMIC DNA]</scope>
</reference>
<name>A0ABP0HXU0_9DINO</name>
<feature type="region of interest" description="Disordered" evidence="1">
    <location>
        <begin position="1524"/>
        <end position="1559"/>
    </location>
</feature>
<dbReference type="Proteomes" id="UP001642464">
    <property type="component" value="Unassembled WGS sequence"/>
</dbReference>
<feature type="compositionally biased region" description="Acidic residues" evidence="1">
    <location>
        <begin position="1424"/>
        <end position="1433"/>
    </location>
</feature>
<feature type="region of interest" description="Disordered" evidence="1">
    <location>
        <begin position="1586"/>
        <end position="1633"/>
    </location>
</feature>
<evidence type="ECO:0000313" key="2">
    <source>
        <dbReference type="EMBL" id="CAK8994612.1"/>
    </source>
</evidence>
<evidence type="ECO:0000313" key="3">
    <source>
        <dbReference type="Proteomes" id="UP001642464"/>
    </source>
</evidence>
<feature type="region of interest" description="Disordered" evidence="1">
    <location>
        <begin position="211"/>
        <end position="244"/>
    </location>
</feature>
<feature type="compositionally biased region" description="Basic and acidic residues" evidence="1">
    <location>
        <begin position="1472"/>
        <end position="1481"/>
    </location>
</feature>
<comment type="caution">
    <text evidence="2">The sequence shown here is derived from an EMBL/GenBank/DDBJ whole genome shotgun (WGS) entry which is preliminary data.</text>
</comment>
<gene>
    <name evidence="2" type="ORF">SCF082_LOCUS4002</name>
</gene>
<protein>
    <recommendedName>
        <fullName evidence="4">C2H2-type domain-containing protein</fullName>
    </recommendedName>
</protein>
<organism evidence="2 3">
    <name type="scientific">Durusdinium trenchii</name>
    <dbReference type="NCBI Taxonomy" id="1381693"/>
    <lineage>
        <taxon>Eukaryota</taxon>
        <taxon>Sar</taxon>
        <taxon>Alveolata</taxon>
        <taxon>Dinophyceae</taxon>
        <taxon>Suessiales</taxon>
        <taxon>Symbiodiniaceae</taxon>
        <taxon>Durusdinium</taxon>
    </lineage>
</organism>
<feature type="compositionally biased region" description="Basic and acidic residues" evidence="1">
    <location>
        <begin position="1545"/>
        <end position="1554"/>
    </location>
</feature>
<proteinExistence type="predicted"/>
<dbReference type="EMBL" id="CAXAMM010002080">
    <property type="protein sequence ID" value="CAK8994612.1"/>
    <property type="molecule type" value="Genomic_DNA"/>
</dbReference>
<sequence length="1661" mass="184910">MEPVILQPNFKEVGAVLGRQGVKQDKIFFPVVIHLCTAKGRKASDGWSLVCAVKSIGCQLLDPGSTAASRGHLEDSWVSDALERVAKKACANTPAEAKQSAGTGNSGKYVRWQVSTAFVYDEPIEIEAGLLSGKQMHPLQKMPEAIHALVVGQGGVWHSQESEASDSGPVQRGTCPRTWACGYLFRVPGAVAEQPLLLVTPVAFAQKLRVEPEGPSSAARGEDGLGSEAGEGHQLVGEPSSSSQRTPIQDILFSQMAYVLQSFAEMPAILNMCARILDPDGSQLQKGMPPVPNRESLRKSLIKLDLFLMLHRRVFHHPNSVGYHVHRFLSADASPQAHQNFFCAIEDVVRQPVNFRGSDGFNAFKEGFEVERRSLPALTLGKGAASAAHKARLLVHCACLEYSQDSLSTWRSQIVSFLSDQGVERNLCHYPVNLEGNLAEFLSSFSADAKAGSSQDPILFPLSFSVPGILHIMFNALEESILQIDEWKRMEQQLQAACHVVSEPHSQSLILDKLFKEASASDRATVEAFTAKLLNWRWQSLQEVVHQWFAVYPLIKDRWDPAVFPDESSKYVQLVTEALGSSWHYLFLSWLCMYTSVVGREATWFEGCFCHSELLASHNRWQRRKQMLAEQCPGGSCVWQGRRLPALALGHCKDLCRRVMNGGSWQYTMGLLDANRSEAQRIAEIDFLTKTKFCETTKKLEPFHTLPYVLAGAFGHYCGYSLAAAKDAVARGIAEYDALLPHNRDSVSASLLEHDAVVAMQLRHFAVTEDKPLHDYPDAFIAIRARAFALLTERHTEGEHARVKFHAQRGFRFAGPVVAAARKRWAEVQAMIRDHLHWLAEHWHTKTLFVTLLQHMLPQEEVHAMTFAQRCQRVYACHPKDHFADMSKWEKEADAFQKTVKKVQLSLEKSFKVLADEAMQMVFFIKHFLPNGTFASVPASLWRAGTLPSHAEGPDVPSASVLEKCLLSPKLPELHALQEHVFFSVVDAHPEAKVVVKTRKTRQPSTVLCVSFFPQVAWEGGGVKLTVEAREAVFLDVSAWVLPAEFETFCRDAVVWRASCSELQVNLNPALTSSEVPLTLPDFFGDDDPLESLLLYDASEERAIEFYQGKKHETGLSVDIAGRPITHDQQSTLMSLVDRRAFGAESACGVWDMSFYSSQAIQSLEALGLIKKETDELGDDHWWLADAGQIFPGMRLTEPACLLEEFHSPGCARQRSRRSCKLAFVLALLQDGWSMKGWKDNLIFFHKGRKKILCDQLWKRPEAYFKALLVHEILFERPGGADRIHHLAPASYYNDFLLAEDTSVFKKMTGEECLNYNKTKKARAKAKSGGRGKATSSRADVLADEDMLPLDDVERSLLQIPEGDLQLQSVGCKEPTMKDVVVHYDRFTHASGNLRAFTACVHHRDKEQGSAMPPAVKGELSSSEAEESSEEEQPPQKDAVQSSESPTRVLGHPTPPKRRKKSRGKSKSKPRERHDAASGETGELRCRLCDKTFEKHIGDYGLSQHYWSKHPNSTEAAERSIFYRQKSKGEGRKGKSLPATLQGRRMPEDRDQSHRSKSCGHVVRDFSHLPQPPAMPKAVKVEPVEANVPKSGAGDVHDQKPPPVERRAEPVRVESELGSERPTPAAGVGAASEAERHATVRALLQTTNILLRGKSSADLTE</sequence>
<feature type="compositionally biased region" description="Basic and acidic residues" evidence="1">
    <location>
        <begin position="1595"/>
        <end position="1619"/>
    </location>
</feature>
<evidence type="ECO:0008006" key="4">
    <source>
        <dbReference type="Google" id="ProtNLM"/>
    </source>
</evidence>
<feature type="region of interest" description="Disordered" evidence="1">
    <location>
        <begin position="1405"/>
        <end position="1481"/>
    </location>
</feature>
<evidence type="ECO:0000256" key="1">
    <source>
        <dbReference type="SAM" id="MobiDB-lite"/>
    </source>
</evidence>
<feature type="compositionally biased region" description="Basic residues" evidence="1">
    <location>
        <begin position="1455"/>
        <end position="1471"/>
    </location>
</feature>
<keyword evidence="3" id="KW-1185">Reference proteome</keyword>
<accession>A0ABP0HXU0</accession>